<evidence type="ECO:0000313" key="4">
    <source>
        <dbReference type="Proteomes" id="UP000823877"/>
    </source>
</evidence>
<feature type="domain" description="Glycosyl transferase family 1" evidence="1">
    <location>
        <begin position="191"/>
        <end position="350"/>
    </location>
</feature>
<evidence type="ECO:0000259" key="1">
    <source>
        <dbReference type="Pfam" id="PF00534"/>
    </source>
</evidence>
<dbReference type="SUPFAM" id="SSF53756">
    <property type="entry name" value="UDP-Glycosyltransferase/glycogen phosphorylase"/>
    <property type="match status" value="1"/>
</dbReference>
<dbReference type="PANTHER" id="PTHR12526">
    <property type="entry name" value="GLYCOSYLTRANSFERASE"/>
    <property type="match status" value="1"/>
</dbReference>
<protein>
    <submittedName>
        <fullName evidence="3">Glycosyltransferase</fullName>
        <ecNumber evidence="3">2.4.-.-</ecNumber>
    </submittedName>
</protein>
<sequence>MAKKILITATELNLIQFWVSHIEKLIQAGYHVDLVCSHVGGKLNELKDALGNAGNPKLTVVDLKRSPVSVHNLHGFFQMRKLLDRKKYDVIITNEPVMGVVTRLAAFRQRKKGTKVVYFAHGFHFWKGAPAHNWAIFYPIEKITSLFTDVIVTMNREDYHFAQNHFKSAKVKYIHGIGIDLSEFVFSEETRNKKRTELGVNNDDIMIFSANELTTRKNVLFALEIIKVLVSKGYKSIKYFIRGQGPLAQQMSDFIKKNNLEQNIFLLGYGKDILEMNCAADIFLFTSQQEGLPVAVMEAMSCRLPCVVSNIRGVTDLIANGKGGFVCELGNVQDFVTAIEKVINTNSKDDLVSANGSVLQPFERNSVFSDIYKILQEVSE</sequence>
<dbReference type="Pfam" id="PF13439">
    <property type="entry name" value="Glyco_transf_4"/>
    <property type="match status" value="1"/>
</dbReference>
<comment type="caution">
    <text evidence="3">The sequence shown here is derived from an EMBL/GenBank/DDBJ whole genome shotgun (WGS) entry which is preliminary data.</text>
</comment>
<accession>A0A9D2MJ01</accession>
<dbReference type="EC" id="2.4.-.-" evidence="3"/>
<evidence type="ECO:0000313" key="3">
    <source>
        <dbReference type="EMBL" id="HJB74990.1"/>
    </source>
</evidence>
<dbReference type="EMBL" id="DWXN01000010">
    <property type="protein sequence ID" value="HJB74990.1"/>
    <property type="molecule type" value="Genomic_DNA"/>
</dbReference>
<reference evidence="3" key="1">
    <citation type="journal article" date="2021" name="PeerJ">
        <title>Extensive microbial diversity within the chicken gut microbiome revealed by metagenomics and culture.</title>
        <authorList>
            <person name="Gilroy R."/>
            <person name="Ravi A."/>
            <person name="Getino M."/>
            <person name="Pursley I."/>
            <person name="Horton D.L."/>
            <person name="Alikhan N.F."/>
            <person name="Baker D."/>
            <person name="Gharbi K."/>
            <person name="Hall N."/>
            <person name="Watson M."/>
            <person name="Adriaenssens E.M."/>
            <person name="Foster-Nyarko E."/>
            <person name="Jarju S."/>
            <person name="Secka A."/>
            <person name="Antonio M."/>
            <person name="Oren A."/>
            <person name="Chaudhuri R.R."/>
            <person name="La Ragione R."/>
            <person name="Hildebrand F."/>
            <person name="Pallen M.J."/>
        </authorList>
    </citation>
    <scope>NUCLEOTIDE SEQUENCE</scope>
    <source>
        <strain evidence="3">CHK188-16595</strain>
    </source>
</reference>
<dbReference type="AlphaFoldDB" id="A0A9D2MJ01"/>
<dbReference type="GO" id="GO:0016757">
    <property type="term" value="F:glycosyltransferase activity"/>
    <property type="evidence" value="ECO:0007669"/>
    <property type="project" value="UniProtKB-KW"/>
</dbReference>
<keyword evidence="3" id="KW-0328">Glycosyltransferase</keyword>
<organism evidence="3 4">
    <name type="scientific">Candidatus Eubacterium faecale</name>
    <dbReference type="NCBI Taxonomy" id="2838568"/>
    <lineage>
        <taxon>Bacteria</taxon>
        <taxon>Bacillati</taxon>
        <taxon>Bacillota</taxon>
        <taxon>Clostridia</taxon>
        <taxon>Eubacteriales</taxon>
        <taxon>Eubacteriaceae</taxon>
        <taxon>Eubacterium</taxon>
    </lineage>
</organism>
<dbReference type="Pfam" id="PF00534">
    <property type="entry name" value="Glycos_transf_1"/>
    <property type="match status" value="1"/>
</dbReference>
<reference evidence="3" key="2">
    <citation type="submission" date="2021-04" db="EMBL/GenBank/DDBJ databases">
        <authorList>
            <person name="Gilroy R."/>
        </authorList>
    </citation>
    <scope>NUCLEOTIDE SEQUENCE</scope>
    <source>
        <strain evidence="3">CHK188-16595</strain>
    </source>
</reference>
<evidence type="ECO:0000259" key="2">
    <source>
        <dbReference type="Pfam" id="PF13439"/>
    </source>
</evidence>
<dbReference type="Proteomes" id="UP000823877">
    <property type="component" value="Unassembled WGS sequence"/>
</dbReference>
<name>A0A9D2MJ01_9FIRM</name>
<keyword evidence="3" id="KW-0808">Transferase</keyword>
<dbReference type="InterPro" id="IPR028098">
    <property type="entry name" value="Glyco_trans_4-like_N"/>
</dbReference>
<dbReference type="InterPro" id="IPR001296">
    <property type="entry name" value="Glyco_trans_1"/>
</dbReference>
<proteinExistence type="predicted"/>
<gene>
    <name evidence="3" type="ORF">IAA37_04860</name>
</gene>
<dbReference type="PANTHER" id="PTHR12526:SF630">
    <property type="entry name" value="GLYCOSYLTRANSFERASE"/>
    <property type="match status" value="1"/>
</dbReference>
<dbReference type="Gene3D" id="3.40.50.2000">
    <property type="entry name" value="Glycogen Phosphorylase B"/>
    <property type="match status" value="2"/>
</dbReference>
<feature type="domain" description="Glycosyltransferase subfamily 4-like N-terminal" evidence="2">
    <location>
        <begin position="22"/>
        <end position="176"/>
    </location>
</feature>